<keyword evidence="1" id="KW-1133">Transmembrane helix</keyword>
<evidence type="ECO:0000313" key="2">
    <source>
        <dbReference type="EMBL" id="CDW35755.1"/>
    </source>
</evidence>
<feature type="transmembrane region" description="Helical" evidence="1">
    <location>
        <begin position="12"/>
        <end position="30"/>
    </location>
</feature>
<dbReference type="EMBL" id="HACA01018394">
    <property type="protein sequence ID" value="CDW35755.1"/>
    <property type="molecule type" value="Transcribed_RNA"/>
</dbReference>
<name>A0A0K2UCH1_LEPSM</name>
<keyword evidence="1" id="KW-0472">Membrane</keyword>
<organism evidence="2">
    <name type="scientific">Lepeophtheirus salmonis</name>
    <name type="common">Salmon louse</name>
    <name type="synonym">Caligus salmonis</name>
    <dbReference type="NCBI Taxonomy" id="72036"/>
    <lineage>
        <taxon>Eukaryota</taxon>
        <taxon>Metazoa</taxon>
        <taxon>Ecdysozoa</taxon>
        <taxon>Arthropoda</taxon>
        <taxon>Crustacea</taxon>
        <taxon>Multicrustacea</taxon>
        <taxon>Hexanauplia</taxon>
        <taxon>Copepoda</taxon>
        <taxon>Siphonostomatoida</taxon>
        <taxon>Caligidae</taxon>
        <taxon>Lepeophtheirus</taxon>
    </lineage>
</organism>
<reference evidence="2" key="1">
    <citation type="submission" date="2014-05" db="EMBL/GenBank/DDBJ databases">
        <authorList>
            <person name="Chronopoulou M."/>
        </authorList>
    </citation>
    <scope>NUCLEOTIDE SEQUENCE</scope>
    <source>
        <tissue evidence="2">Whole organism</tissue>
    </source>
</reference>
<accession>A0A0K2UCH1</accession>
<keyword evidence="1" id="KW-0812">Transmembrane</keyword>
<protein>
    <submittedName>
        <fullName evidence="2">Uncharacterized protein</fullName>
    </submittedName>
</protein>
<dbReference type="AlphaFoldDB" id="A0A0K2UCH1"/>
<proteinExistence type="predicted"/>
<sequence length="43" mass="5192">MFLCRTTKSLHSYLLFLIKTLSMKIIKWIWPWTTRGPGYIIAY</sequence>
<evidence type="ECO:0000256" key="1">
    <source>
        <dbReference type="SAM" id="Phobius"/>
    </source>
</evidence>